<proteinExistence type="predicted"/>
<dbReference type="NCBIfam" id="TIGR01552">
    <property type="entry name" value="phd_fam"/>
    <property type="match status" value="1"/>
</dbReference>
<keyword evidence="2" id="KW-1185">Reference proteome</keyword>
<dbReference type="Proteomes" id="UP001387100">
    <property type="component" value="Unassembled WGS sequence"/>
</dbReference>
<sequence>MRTIASLDLRHHTAEVLRQVTGGTSVTTITVNGSPVAEISPVRLGRRQFLSRADLTDLLRHGQADPGLRADLGALGGRDHRRAGRVMTTRPAVLDTSVLITRECGRALDVAALLAETAVSVVTLAELHVGVLAAVDTETRGRPPRPLLALRRLLAIQTPCW</sequence>
<reference evidence="1 2" key="1">
    <citation type="journal article" date="2017" name="Int. J. Syst. Evol. Microbiol.">
        <title>Pseudokineococcus basanitobsidens sp. nov., isolated from volcanic rock.</title>
        <authorList>
            <person name="Lee D.W."/>
            <person name="Park M.Y."/>
            <person name="Kim J.J."/>
            <person name="Kim B.S."/>
        </authorList>
    </citation>
    <scope>NUCLEOTIDE SEQUENCE [LARGE SCALE GENOMIC DNA]</scope>
    <source>
        <strain evidence="1 2">DSM 103726</strain>
    </source>
</reference>
<accession>A0ABU8RP01</accession>
<comment type="caution">
    <text evidence="1">The sequence shown here is derived from an EMBL/GenBank/DDBJ whole genome shotgun (WGS) entry which is preliminary data.</text>
</comment>
<evidence type="ECO:0000313" key="2">
    <source>
        <dbReference type="Proteomes" id="UP001387100"/>
    </source>
</evidence>
<dbReference type="RefSeq" id="WP_339576174.1">
    <property type="nucleotide sequence ID" value="NZ_JBBIAA010000034.1"/>
</dbReference>
<gene>
    <name evidence="1" type="ORF">WDZ17_15970</name>
</gene>
<organism evidence="1 2">
    <name type="scientific">Pseudokineococcus basanitobsidens</name>
    <dbReference type="NCBI Taxonomy" id="1926649"/>
    <lineage>
        <taxon>Bacteria</taxon>
        <taxon>Bacillati</taxon>
        <taxon>Actinomycetota</taxon>
        <taxon>Actinomycetes</taxon>
        <taxon>Kineosporiales</taxon>
        <taxon>Kineosporiaceae</taxon>
        <taxon>Pseudokineococcus</taxon>
    </lineage>
</organism>
<name>A0ABU8RP01_9ACTN</name>
<dbReference type="EMBL" id="JBBIAA010000034">
    <property type="protein sequence ID" value="MEJ5946794.1"/>
    <property type="molecule type" value="Genomic_DNA"/>
</dbReference>
<evidence type="ECO:0000313" key="1">
    <source>
        <dbReference type="EMBL" id="MEJ5946794.1"/>
    </source>
</evidence>
<dbReference type="Gene3D" id="3.40.50.1010">
    <property type="entry name" value="5'-nuclease"/>
    <property type="match status" value="1"/>
</dbReference>
<protein>
    <submittedName>
        <fullName evidence="1">Type II toxin-antitoxin system prevent-host-death family antitoxin</fullName>
    </submittedName>
</protein>